<protein>
    <submittedName>
        <fullName evidence="2">Double-strand break repair protein AddB</fullName>
    </submittedName>
</protein>
<keyword evidence="3" id="KW-1185">Reference proteome</keyword>
<dbReference type="SUPFAM" id="SSF52540">
    <property type="entry name" value="P-loop containing nucleoside triphosphate hydrolases"/>
    <property type="match status" value="1"/>
</dbReference>
<evidence type="ECO:0000313" key="2">
    <source>
        <dbReference type="EMBL" id="PXZ02044.1"/>
    </source>
</evidence>
<feature type="domain" description="PD-(D/E)XK endonuclease-like" evidence="1">
    <location>
        <begin position="730"/>
        <end position="964"/>
    </location>
</feature>
<dbReference type="InterPro" id="IPR038726">
    <property type="entry name" value="PDDEXK_AddAB-type"/>
</dbReference>
<dbReference type="InterPro" id="IPR014153">
    <property type="entry name" value="Ds_break_AddB"/>
</dbReference>
<name>A0A318N800_9PROT</name>
<dbReference type="RefSeq" id="WP_110438562.1">
    <property type="nucleotide sequence ID" value="NZ_CP046393.1"/>
</dbReference>
<sequence>MSKYITIPFNAVFLDTIAQKWMEEMHSQGGYPCGMVIVPNQRTVKALINSFIKVNKGKPLLLPKIISIGTIDEAGLSFNSKEELILFPAVHPVKRLSILTSLIIQMNHELGNQIQAGEAWNLAKSLADLMDEAEWIGCDLKTALSKAVEDEYAQHWQNILKFLSIITEIWPQWLQDNQLMNPVERVIALLKAQAKSWRNSGCQDPVWVVGFADARPVIVEFLSTVVQLPRGRLIVSGLQEDLSEESWNALPITHPYAELVKMFSALGIKRSDFQYWDHICVQPICKERISAFQQILLPADRLESWLINRRPVHLDQCFLIEPLNQQQEAIAIALMIRDALEIPQKRIALVTPDRNLAMRVSLELGRWGVIADDSAGEPLYKTAGTVFLNLILQACVEDFTPLSLLSLLKHPFACCGLPASLCRDYSRLLEIFILRQFAASGLSVIQAALKRKIEEIKLLDKDTLRTDIAYFFSNSSELVSLLDRLKQNVQTLLGKTTKYTVGEWVTYLARAAEQLASNQEQNGEDILWKAEEGNALAEHLRDLIVETEYIKVVTLSEFASIFRASFQGLIVHTRRALQGREVRQLHPRVYIWGLLEARLQNVDMVILGGLSEGVWPPSIDSGSWLSRPMREKMGMGLPDIEIGRTAYAFMALCCSIPEVILSSPLRQENAPVVQSRWIVRLKAWLKGRKSVIQQHPALLWTKYLDQPDGSPTPMECPSPKPLPALRPKSISITDVERWIKDPYEIYAKKILNLRKIVGLEEDRSTSIFGLIVHEGLKNVYENYSKQWTLSGIEQTLLDVLDKRQDILISYKKWWHARLLKIAHWVYQQEKSRRNSRMLPQFYLEKEGHHYFQLTAGIDFTLRGIADRIQLNTDGTVEIYDYKTGVTPACINVKNGLFPQLPLEAAMAYYGGFDKSLAEHEISKFTYWELKGGIEEGKEIHIDNIQKEGDATNLSERYWQVLQKLIIAYCDQEQPYLSRPRPHLIKEYVQTLPVFGDYKHLARFLEWGLGTGGS</sequence>
<reference evidence="2 3" key="1">
    <citation type="submission" date="2018-05" db="EMBL/GenBank/DDBJ databases">
        <title>Reference genomes for bee gut microbiota database.</title>
        <authorList>
            <person name="Ellegaard K.M."/>
        </authorList>
    </citation>
    <scope>NUCLEOTIDE SEQUENCE [LARGE SCALE GENOMIC DNA]</scope>
    <source>
        <strain evidence="2 3">ESL0284</strain>
    </source>
</reference>
<evidence type="ECO:0000259" key="1">
    <source>
        <dbReference type="Pfam" id="PF12705"/>
    </source>
</evidence>
<accession>A0A318N800</accession>
<proteinExistence type="predicted"/>
<dbReference type="NCBIfam" id="TIGR02786">
    <property type="entry name" value="addB_alphas"/>
    <property type="match status" value="1"/>
</dbReference>
<dbReference type="Proteomes" id="UP000247565">
    <property type="component" value="Unassembled WGS sequence"/>
</dbReference>
<gene>
    <name evidence="2" type="primary">addB</name>
    <name evidence="2" type="ORF">DK869_03355</name>
</gene>
<dbReference type="AlphaFoldDB" id="A0A318N800"/>
<comment type="caution">
    <text evidence="2">The sequence shown here is derived from an EMBL/GenBank/DDBJ whole genome shotgun (WGS) entry which is preliminary data.</text>
</comment>
<dbReference type="Pfam" id="PF12705">
    <property type="entry name" value="PDDEXK_1"/>
    <property type="match status" value="1"/>
</dbReference>
<dbReference type="EMBL" id="QGLT01000001">
    <property type="protein sequence ID" value="PXZ02044.1"/>
    <property type="molecule type" value="Genomic_DNA"/>
</dbReference>
<evidence type="ECO:0000313" key="3">
    <source>
        <dbReference type="Proteomes" id="UP000247565"/>
    </source>
</evidence>
<organism evidence="2 3">
    <name type="scientific">Commensalibacter melissae</name>
    <dbReference type="NCBI Taxonomy" id="2070537"/>
    <lineage>
        <taxon>Bacteria</taxon>
        <taxon>Pseudomonadati</taxon>
        <taxon>Pseudomonadota</taxon>
        <taxon>Alphaproteobacteria</taxon>
        <taxon>Acetobacterales</taxon>
        <taxon>Acetobacteraceae</taxon>
    </lineage>
</organism>
<dbReference type="InterPro" id="IPR027417">
    <property type="entry name" value="P-loop_NTPase"/>
</dbReference>
<dbReference type="OrthoDB" id="9780606at2"/>